<dbReference type="Pfam" id="PF13851">
    <property type="entry name" value="GAS"/>
    <property type="match status" value="1"/>
</dbReference>
<evidence type="ECO:0000313" key="5">
    <source>
        <dbReference type="Proteomes" id="UP000324800"/>
    </source>
</evidence>
<dbReference type="GO" id="GO:0031514">
    <property type="term" value="C:motile cilium"/>
    <property type="evidence" value="ECO:0007669"/>
    <property type="project" value="InterPro"/>
</dbReference>
<dbReference type="AlphaFoldDB" id="A0A5J4UEG2"/>
<reference evidence="4 5" key="1">
    <citation type="submission" date="2019-03" db="EMBL/GenBank/DDBJ databases">
        <title>Single cell metagenomics reveals metabolic interactions within the superorganism composed of flagellate Streblomastix strix and complex community of Bacteroidetes bacteria on its surface.</title>
        <authorList>
            <person name="Treitli S.C."/>
            <person name="Kolisko M."/>
            <person name="Husnik F."/>
            <person name="Keeling P."/>
            <person name="Hampl V."/>
        </authorList>
    </citation>
    <scope>NUCLEOTIDE SEQUENCE [LARGE SCALE GENOMIC DNA]</scope>
    <source>
        <strain evidence="4">ST1C</strain>
    </source>
</reference>
<evidence type="ECO:0000256" key="2">
    <source>
        <dbReference type="SAM" id="MobiDB-lite"/>
    </source>
</evidence>
<dbReference type="PANTHER" id="PTHR31543">
    <property type="entry name" value="DYNEIN REGULATORY COMPLEX SUBUNIT 4"/>
    <property type="match status" value="1"/>
</dbReference>
<dbReference type="GO" id="GO:0005874">
    <property type="term" value="C:microtubule"/>
    <property type="evidence" value="ECO:0007669"/>
    <property type="project" value="TreeGrafter"/>
</dbReference>
<protein>
    <submittedName>
        <fullName evidence="4">Putative Growth arrest-specific protein 8</fullName>
    </submittedName>
</protein>
<dbReference type="PANTHER" id="PTHR31543:SF1">
    <property type="entry name" value="HECT DOMAIN-CONTAINING PROTEIN"/>
    <property type="match status" value="1"/>
</dbReference>
<feature type="domain" description="Growth arrest-specific protein 8" evidence="3">
    <location>
        <begin position="215"/>
        <end position="418"/>
    </location>
</feature>
<name>A0A5J4UEG2_9EUKA</name>
<dbReference type="GO" id="GO:0031267">
    <property type="term" value="F:small GTPase binding"/>
    <property type="evidence" value="ECO:0007669"/>
    <property type="project" value="InterPro"/>
</dbReference>
<keyword evidence="1" id="KW-0175">Coiled coil</keyword>
<dbReference type="InterPro" id="IPR039308">
    <property type="entry name" value="GAS8"/>
</dbReference>
<evidence type="ECO:0000313" key="4">
    <source>
        <dbReference type="EMBL" id="KAA6369029.1"/>
    </source>
</evidence>
<feature type="region of interest" description="Disordered" evidence="2">
    <location>
        <begin position="487"/>
        <end position="521"/>
    </location>
</feature>
<dbReference type="OrthoDB" id="767661at2759"/>
<feature type="coiled-coil region" evidence="1">
    <location>
        <begin position="401"/>
        <end position="428"/>
    </location>
</feature>
<dbReference type="Proteomes" id="UP000324800">
    <property type="component" value="Unassembled WGS sequence"/>
</dbReference>
<feature type="coiled-coil region" evidence="1">
    <location>
        <begin position="277"/>
        <end position="342"/>
    </location>
</feature>
<dbReference type="EMBL" id="SNRW01016770">
    <property type="protein sequence ID" value="KAA6369029.1"/>
    <property type="molecule type" value="Genomic_DNA"/>
</dbReference>
<feature type="coiled-coil region" evidence="1">
    <location>
        <begin position="168"/>
        <end position="218"/>
    </location>
</feature>
<dbReference type="GO" id="GO:0008017">
    <property type="term" value="F:microtubule binding"/>
    <property type="evidence" value="ECO:0007669"/>
    <property type="project" value="InterPro"/>
</dbReference>
<feature type="coiled-coil region" evidence="1">
    <location>
        <begin position="63"/>
        <end position="141"/>
    </location>
</feature>
<dbReference type="GO" id="GO:0005794">
    <property type="term" value="C:Golgi apparatus"/>
    <property type="evidence" value="ECO:0007669"/>
    <property type="project" value="TreeGrafter"/>
</dbReference>
<comment type="caution">
    <text evidence="4">The sequence shown here is derived from an EMBL/GenBank/DDBJ whole genome shotgun (WGS) entry which is preliminary data.</text>
</comment>
<sequence length="547" mass="64618">MAIKLSKAEQKALDLKEKEKKEEQIQKVLAAKRQCVTDEGFKQQYVAERERLSQFITTTKHEIINLKADLRNRERLAEEKREKYRIERKEYLQKLNQLLYEHQNKLSQRKTEFAVDLARELDELRTQERENEVERRDAKERFKELDIQQSELFYREKVAHDREVSEIRQQQEMEVRELIHKYDEKIQEIRAEMEIQRKKEIQELNDAKRQQITKLTEKHLEEFHRIKAYYNETTHQEHFTLIEQLKGQVSEKKKIEAAQRKMLNQTASESKKEEDPLRQALEESERLRQRLKNWTEEKRQLNAARAREAELSAQVSSLSWEHEVLMQRAAQEDTELRELQSTFDADMTKIQQTAMLHGMLMEKKINKLGELVERKDAHIAEVLTVATQDEEGGGLGVIGDNENARALIRQKNDEIHQLEADLGRLTEAHRNIIKFYEGKLRQYDIPFEELGFFPLITSLAVPENRDEEEIELIQVIDTEVRNRSRYTRGRGRGAINGAGRVQQQESVPPYTQQPQPHPPRVNVPNVLSRCNMLQSCEILLSAFQLVL</sequence>
<gene>
    <name evidence="4" type="ORF">EZS28_035444</name>
</gene>
<dbReference type="GO" id="GO:0048870">
    <property type="term" value="P:cell motility"/>
    <property type="evidence" value="ECO:0007669"/>
    <property type="project" value="InterPro"/>
</dbReference>
<organism evidence="4 5">
    <name type="scientific">Streblomastix strix</name>
    <dbReference type="NCBI Taxonomy" id="222440"/>
    <lineage>
        <taxon>Eukaryota</taxon>
        <taxon>Metamonada</taxon>
        <taxon>Preaxostyla</taxon>
        <taxon>Oxymonadida</taxon>
        <taxon>Streblomastigidae</taxon>
        <taxon>Streblomastix</taxon>
    </lineage>
</organism>
<evidence type="ECO:0000256" key="1">
    <source>
        <dbReference type="SAM" id="Coils"/>
    </source>
</evidence>
<proteinExistence type="predicted"/>
<dbReference type="InterPro" id="IPR025593">
    <property type="entry name" value="GAS8_dom"/>
</dbReference>
<accession>A0A5J4UEG2</accession>
<evidence type="ECO:0000259" key="3">
    <source>
        <dbReference type="Pfam" id="PF13851"/>
    </source>
</evidence>